<dbReference type="InterPro" id="IPR003131">
    <property type="entry name" value="T1-type_BTB"/>
</dbReference>
<dbReference type="STRING" id="407821.A0A087TML4"/>
<dbReference type="GO" id="GO:0051260">
    <property type="term" value="P:protein homooligomerization"/>
    <property type="evidence" value="ECO:0007669"/>
    <property type="project" value="InterPro"/>
</dbReference>
<dbReference type="SUPFAM" id="SSF54695">
    <property type="entry name" value="POZ domain"/>
    <property type="match status" value="1"/>
</dbReference>
<dbReference type="EMBL" id="KK115911">
    <property type="protein sequence ID" value="KFM66353.1"/>
    <property type="molecule type" value="Genomic_DNA"/>
</dbReference>
<name>A0A087TML4_STEMI</name>
<dbReference type="AlphaFoldDB" id="A0A087TML4"/>
<evidence type="ECO:0000313" key="2">
    <source>
        <dbReference type="EMBL" id="KFM66353.1"/>
    </source>
</evidence>
<proteinExistence type="predicted"/>
<protein>
    <submittedName>
        <fullName evidence="2">SH3KBP1-binding protein 1</fullName>
    </submittedName>
</protein>
<feature type="domain" description="Potassium channel tetramerisation-type BTB" evidence="1">
    <location>
        <begin position="11"/>
        <end position="35"/>
    </location>
</feature>
<dbReference type="Gene3D" id="3.30.710.10">
    <property type="entry name" value="Potassium Channel Kv1.1, Chain A"/>
    <property type="match status" value="1"/>
</dbReference>
<reference evidence="2 3" key="1">
    <citation type="submission" date="2013-11" db="EMBL/GenBank/DDBJ databases">
        <title>Genome sequencing of Stegodyphus mimosarum.</title>
        <authorList>
            <person name="Bechsgaard J."/>
        </authorList>
    </citation>
    <scope>NUCLEOTIDE SEQUENCE [LARGE SCALE GENOMIC DNA]</scope>
</reference>
<sequence>MCHYMLPSDVIRLNVGGTRLATSRQTLTWVPDSFFT</sequence>
<dbReference type="Proteomes" id="UP000054359">
    <property type="component" value="Unassembled WGS sequence"/>
</dbReference>
<evidence type="ECO:0000313" key="3">
    <source>
        <dbReference type="Proteomes" id="UP000054359"/>
    </source>
</evidence>
<keyword evidence="3" id="KW-1185">Reference proteome</keyword>
<dbReference type="OrthoDB" id="6077599at2759"/>
<feature type="non-terminal residue" evidence="2">
    <location>
        <position position="36"/>
    </location>
</feature>
<evidence type="ECO:0000259" key="1">
    <source>
        <dbReference type="Pfam" id="PF02214"/>
    </source>
</evidence>
<gene>
    <name evidence="2" type="ORF">X975_10135</name>
</gene>
<dbReference type="InterPro" id="IPR011333">
    <property type="entry name" value="SKP1/BTB/POZ_sf"/>
</dbReference>
<organism evidence="2 3">
    <name type="scientific">Stegodyphus mimosarum</name>
    <name type="common">African social velvet spider</name>
    <dbReference type="NCBI Taxonomy" id="407821"/>
    <lineage>
        <taxon>Eukaryota</taxon>
        <taxon>Metazoa</taxon>
        <taxon>Ecdysozoa</taxon>
        <taxon>Arthropoda</taxon>
        <taxon>Chelicerata</taxon>
        <taxon>Arachnida</taxon>
        <taxon>Araneae</taxon>
        <taxon>Araneomorphae</taxon>
        <taxon>Entelegynae</taxon>
        <taxon>Eresoidea</taxon>
        <taxon>Eresidae</taxon>
        <taxon>Stegodyphus</taxon>
    </lineage>
</organism>
<dbReference type="Pfam" id="PF02214">
    <property type="entry name" value="BTB_2"/>
    <property type="match status" value="1"/>
</dbReference>
<accession>A0A087TML4</accession>